<dbReference type="Proteomes" id="UP000000322">
    <property type="component" value="Chromosome"/>
</dbReference>
<reference evidence="5 6" key="1">
    <citation type="journal article" date="2009" name="Stand. Genomic Sci.">
        <title>Complete genome sequence of Sanguibacter keddieii type strain (ST-74).</title>
        <authorList>
            <person name="Ivanova N."/>
            <person name="Sikorski J."/>
            <person name="Sims D."/>
            <person name="Brettin T."/>
            <person name="Detter J.C."/>
            <person name="Han C."/>
            <person name="Lapidus A."/>
            <person name="Copeland A."/>
            <person name="Glavina Del Rio T."/>
            <person name="Nolan M."/>
            <person name="Chen F."/>
            <person name="Lucas S."/>
            <person name="Tice H."/>
            <person name="Cheng J.F."/>
            <person name="Bruce D."/>
            <person name="Goodwin L."/>
            <person name="Pitluck S."/>
            <person name="Pati A."/>
            <person name="Mavromatis K."/>
            <person name="Chen A."/>
            <person name="Palaniappan K."/>
            <person name="D'haeseleer P."/>
            <person name="Chain P."/>
            <person name="Bristow J."/>
            <person name="Eisen J.A."/>
            <person name="Markowitz V."/>
            <person name="Hugenholtz P."/>
            <person name="Goker M."/>
            <person name="Pukall R."/>
            <person name="Klenk H.P."/>
            <person name="Kyrpides N.C."/>
        </authorList>
    </citation>
    <scope>NUCLEOTIDE SEQUENCE [LARGE SCALE GENOMIC DNA]</scope>
    <source>
        <strain evidence="6">ATCC 51767 / DSM 10542 / NCFB 3025 / ST-74</strain>
    </source>
</reference>
<dbReference type="PANTHER" id="PTHR33280">
    <property type="entry name" value="50S RIBOSOMAL PROTEIN L31, CHLOROPLASTIC"/>
    <property type="match status" value="1"/>
</dbReference>
<dbReference type="GO" id="GO:1990904">
    <property type="term" value="C:ribonucleoprotein complex"/>
    <property type="evidence" value="ECO:0007669"/>
    <property type="project" value="UniProtKB-KW"/>
</dbReference>
<dbReference type="NCBIfam" id="TIGR00105">
    <property type="entry name" value="L31"/>
    <property type="match status" value="1"/>
</dbReference>
<keyword evidence="1 3" id="KW-0689">Ribosomal protein</keyword>
<organism evidence="5 6">
    <name type="scientific">Sanguibacter keddieii (strain ATCC 51767 / DSM 10542 / NCFB 3025 / ST-74)</name>
    <dbReference type="NCBI Taxonomy" id="446469"/>
    <lineage>
        <taxon>Bacteria</taxon>
        <taxon>Bacillati</taxon>
        <taxon>Actinomycetota</taxon>
        <taxon>Actinomycetes</taxon>
        <taxon>Micrococcales</taxon>
        <taxon>Sanguibacteraceae</taxon>
        <taxon>Sanguibacter</taxon>
    </lineage>
</organism>
<evidence type="ECO:0000256" key="3">
    <source>
        <dbReference type="HAMAP-Rule" id="MF_00502"/>
    </source>
</evidence>
<feature type="region of interest" description="Disordered" evidence="4">
    <location>
        <begin position="80"/>
        <end position="105"/>
    </location>
</feature>
<dbReference type="HOGENOM" id="CLU_114306_2_1_11"/>
<dbReference type="OrthoDB" id="9803251at2"/>
<evidence type="ECO:0000256" key="4">
    <source>
        <dbReference type="SAM" id="MobiDB-lite"/>
    </source>
</evidence>
<dbReference type="GO" id="GO:0006412">
    <property type="term" value="P:translation"/>
    <property type="evidence" value="ECO:0007669"/>
    <property type="project" value="UniProtKB-UniRule"/>
</dbReference>
<evidence type="ECO:0000256" key="1">
    <source>
        <dbReference type="ARBA" id="ARBA00022980"/>
    </source>
</evidence>
<proteinExistence type="inferred from homology"/>
<dbReference type="Gene3D" id="4.10.830.30">
    <property type="entry name" value="Ribosomal protein L31"/>
    <property type="match status" value="1"/>
</dbReference>
<dbReference type="SUPFAM" id="SSF143800">
    <property type="entry name" value="L28p-like"/>
    <property type="match status" value="1"/>
</dbReference>
<dbReference type="InterPro" id="IPR042105">
    <property type="entry name" value="Ribosomal_bL31_sf"/>
</dbReference>
<comment type="subunit">
    <text evidence="3">Part of the 50S ribosomal subunit.</text>
</comment>
<gene>
    <name evidence="3" type="primary">rpmE2</name>
    <name evidence="5" type="ordered locus">Sked_36470</name>
</gene>
<dbReference type="GO" id="GO:0003735">
    <property type="term" value="F:structural constituent of ribosome"/>
    <property type="evidence" value="ECO:0007669"/>
    <property type="project" value="InterPro"/>
</dbReference>
<dbReference type="STRING" id="446469.Sked_36470"/>
<dbReference type="GO" id="GO:0005840">
    <property type="term" value="C:ribosome"/>
    <property type="evidence" value="ECO:0007669"/>
    <property type="project" value="UniProtKB-KW"/>
</dbReference>
<dbReference type="KEGG" id="ske:Sked_36470"/>
<dbReference type="RefSeq" id="WP_012868601.1">
    <property type="nucleotide sequence ID" value="NC_013521.1"/>
</dbReference>
<dbReference type="PROSITE" id="PS01143">
    <property type="entry name" value="RIBOSOMAL_L31"/>
    <property type="match status" value="1"/>
</dbReference>
<comment type="similarity">
    <text evidence="3">Belongs to the bacterial ribosomal protein bL31 family. Type B subfamily.</text>
</comment>
<dbReference type="InterPro" id="IPR002150">
    <property type="entry name" value="Ribosomal_bL31"/>
</dbReference>
<evidence type="ECO:0000313" key="6">
    <source>
        <dbReference type="Proteomes" id="UP000000322"/>
    </source>
</evidence>
<dbReference type="HAMAP" id="MF_00502">
    <property type="entry name" value="Ribosomal_bL31_2"/>
    <property type="match status" value="1"/>
</dbReference>
<sequence length="105" mass="11116">MKSGIHPDYHPVVYRDASADFAFLTRSTATPAATVVWEDGNTYPVVDVEVSSASHPFYTGNARVVDTAGRVEKFRRRYGQTGAAAAQAEPATATAPAAASDEAAR</sequence>
<dbReference type="PANTHER" id="PTHR33280:SF1">
    <property type="entry name" value="LARGE RIBOSOMAL SUBUNIT PROTEIN BL31C"/>
    <property type="match status" value="1"/>
</dbReference>
<evidence type="ECO:0000256" key="2">
    <source>
        <dbReference type="ARBA" id="ARBA00023274"/>
    </source>
</evidence>
<dbReference type="InterPro" id="IPR027493">
    <property type="entry name" value="Ribosomal_bL31_B"/>
</dbReference>
<dbReference type="Pfam" id="PF01197">
    <property type="entry name" value="Ribosomal_L31"/>
    <property type="match status" value="1"/>
</dbReference>
<keyword evidence="2 3" id="KW-0687">Ribonucleoprotein</keyword>
<dbReference type="AlphaFoldDB" id="D1BFN0"/>
<keyword evidence="6" id="KW-1185">Reference proteome</keyword>
<feature type="compositionally biased region" description="Low complexity" evidence="4">
    <location>
        <begin position="83"/>
        <end position="105"/>
    </location>
</feature>
<dbReference type="InterPro" id="IPR034704">
    <property type="entry name" value="Ribosomal_bL28/bL31-like_sf"/>
</dbReference>
<dbReference type="EMBL" id="CP001819">
    <property type="protein sequence ID" value="ACZ23533.1"/>
    <property type="molecule type" value="Genomic_DNA"/>
</dbReference>
<evidence type="ECO:0000313" key="5">
    <source>
        <dbReference type="EMBL" id="ACZ23533.1"/>
    </source>
</evidence>
<dbReference type="PRINTS" id="PR01249">
    <property type="entry name" value="RIBOSOMALL31"/>
</dbReference>
<name>D1BFN0_SANKS</name>
<dbReference type="eggNOG" id="COG0254">
    <property type="taxonomic scope" value="Bacteria"/>
</dbReference>
<dbReference type="NCBIfam" id="NF002462">
    <property type="entry name" value="PRK01678.1"/>
    <property type="match status" value="1"/>
</dbReference>
<accession>D1BFN0</accession>
<protein>
    <recommendedName>
        <fullName evidence="3">Large ribosomal subunit protein bL31B</fullName>
    </recommendedName>
</protein>